<proteinExistence type="predicted"/>
<dbReference type="InterPro" id="IPR046336">
    <property type="entry name" value="Lon_prtase_N_sf"/>
</dbReference>
<dbReference type="Proteomes" id="UP000321917">
    <property type="component" value="Unassembled WGS sequence"/>
</dbReference>
<sequence length="189" mass="21329">MKITSINLPVFPLPIFLLPEGVTKLRIFEPRYLKMIGIASKNGGFVIWAKNGDSAISKSSWGSWVEIINFDQGEDGVLEIDVKCKALVEINAIEVDSDKLYFGDVKPIPHWSQTKVNTSLTQLSESLADVFANNPNLDELYQQKEITRPSWVIARWLELLPIDLDIKATFVIEHDFQAAKELVQSVIDK</sequence>
<organism evidence="3 5">
    <name type="scientific">Colwellia hornerae</name>
    <dbReference type="NCBI Taxonomy" id="89402"/>
    <lineage>
        <taxon>Bacteria</taxon>
        <taxon>Pseudomonadati</taxon>
        <taxon>Pseudomonadota</taxon>
        <taxon>Gammaproteobacteria</taxon>
        <taxon>Alteromonadales</taxon>
        <taxon>Colwelliaceae</taxon>
        <taxon>Colwellia</taxon>
    </lineage>
</organism>
<accession>A0A5C6QNA4</accession>
<dbReference type="RefSeq" id="WP_146799204.1">
    <property type="nucleotide sequence ID" value="NZ_VOLP01000010.1"/>
</dbReference>
<dbReference type="Proteomes" id="UP000321525">
    <property type="component" value="Unassembled WGS sequence"/>
</dbReference>
<dbReference type="Gene3D" id="2.30.130.40">
    <property type="entry name" value="LON domain-like"/>
    <property type="match status" value="1"/>
</dbReference>
<dbReference type="EMBL" id="VOLQ01000006">
    <property type="protein sequence ID" value="TWX70042.1"/>
    <property type="molecule type" value="Genomic_DNA"/>
</dbReference>
<dbReference type="OrthoDB" id="8558970at2"/>
<evidence type="ECO:0000259" key="1">
    <source>
        <dbReference type="Pfam" id="PF02190"/>
    </source>
</evidence>
<evidence type="ECO:0000313" key="2">
    <source>
        <dbReference type="EMBL" id="TWX60287.1"/>
    </source>
</evidence>
<gene>
    <name evidence="2" type="ORF">ESZ26_07890</name>
    <name evidence="3" type="ORF">ESZ27_04580</name>
</gene>
<evidence type="ECO:0000313" key="4">
    <source>
        <dbReference type="Proteomes" id="UP000321525"/>
    </source>
</evidence>
<evidence type="ECO:0000313" key="5">
    <source>
        <dbReference type="Proteomes" id="UP000321917"/>
    </source>
</evidence>
<dbReference type="AlphaFoldDB" id="A0A5C6QNA4"/>
<comment type="caution">
    <text evidence="3">The sequence shown here is derived from an EMBL/GenBank/DDBJ whole genome shotgun (WGS) entry which is preliminary data.</text>
</comment>
<name>A0A5C6QNA4_9GAMM</name>
<keyword evidence="4" id="KW-1185">Reference proteome</keyword>
<dbReference type="Pfam" id="PF02190">
    <property type="entry name" value="LON_substr_bdg"/>
    <property type="match status" value="1"/>
</dbReference>
<protein>
    <recommendedName>
        <fullName evidence="1">Lon N-terminal domain-containing protein</fullName>
    </recommendedName>
</protein>
<dbReference type="SUPFAM" id="SSF88697">
    <property type="entry name" value="PUA domain-like"/>
    <property type="match status" value="1"/>
</dbReference>
<feature type="domain" description="Lon N-terminal" evidence="1">
    <location>
        <begin position="7"/>
        <end position="167"/>
    </location>
</feature>
<dbReference type="InterPro" id="IPR015947">
    <property type="entry name" value="PUA-like_sf"/>
</dbReference>
<evidence type="ECO:0000313" key="3">
    <source>
        <dbReference type="EMBL" id="TWX70042.1"/>
    </source>
</evidence>
<dbReference type="InterPro" id="IPR003111">
    <property type="entry name" value="Lon_prtase_N"/>
</dbReference>
<dbReference type="EMBL" id="VOLR01000009">
    <property type="protein sequence ID" value="TWX60287.1"/>
    <property type="molecule type" value="Genomic_DNA"/>
</dbReference>
<reference evidence="3 5" key="1">
    <citation type="submission" date="2019-07" db="EMBL/GenBank/DDBJ databases">
        <title>Genomes of sea-ice associated Colwellia species.</title>
        <authorList>
            <person name="Bowman J.P."/>
        </authorList>
    </citation>
    <scope>NUCLEOTIDE SEQUENCE [LARGE SCALE GENOMIC DNA]</scope>
    <source>
        <strain evidence="2 4">ACAM 607</strain>
        <strain evidence="3 5">IC036</strain>
    </source>
</reference>